<protein>
    <recommendedName>
        <fullName evidence="3">DNA-binding protein</fullName>
    </recommendedName>
</protein>
<dbReference type="RefSeq" id="WP_185670150.1">
    <property type="nucleotide sequence ID" value="NZ_JABBJF010000050.1"/>
</dbReference>
<sequence length="97" mass="11059">MSISIMSFKQVSRTLGITRKRLLVLLKKSGMIQTIGHELVYQNKKTGKESFSTERFTGKYIVNNESLSFNKVHGGRIPQQFLDSRVINILQLSVSKE</sequence>
<evidence type="ECO:0008006" key="3">
    <source>
        <dbReference type="Google" id="ProtNLM"/>
    </source>
</evidence>
<organism evidence="1 2">
    <name type="scientific">Kluyvera sichuanensis</name>
    <dbReference type="NCBI Taxonomy" id="2725494"/>
    <lineage>
        <taxon>Bacteria</taxon>
        <taxon>Pseudomonadati</taxon>
        <taxon>Pseudomonadota</taxon>
        <taxon>Gammaproteobacteria</taxon>
        <taxon>Enterobacterales</taxon>
        <taxon>Enterobacteriaceae</taxon>
        <taxon>Kluyvera</taxon>
    </lineage>
</organism>
<accession>A0ABR6S1E4</accession>
<evidence type="ECO:0000313" key="2">
    <source>
        <dbReference type="Proteomes" id="UP000607331"/>
    </source>
</evidence>
<gene>
    <name evidence="1" type="ORF">HII27_26150</name>
</gene>
<proteinExistence type="predicted"/>
<comment type="caution">
    <text evidence="1">The sequence shown here is derived from an EMBL/GenBank/DDBJ whole genome shotgun (WGS) entry which is preliminary data.</text>
</comment>
<evidence type="ECO:0000313" key="1">
    <source>
        <dbReference type="EMBL" id="MBC1189141.1"/>
    </source>
</evidence>
<dbReference type="Proteomes" id="UP000607331">
    <property type="component" value="Unassembled WGS sequence"/>
</dbReference>
<reference evidence="1 2" key="1">
    <citation type="submission" date="2020-04" db="EMBL/GenBank/DDBJ databases">
        <title>The draft genome of Kluyvera sichuanensis strain SCKS090646.</title>
        <authorList>
            <person name="Wei L."/>
            <person name="Liu L."/>
            <person name="Feng Y."/>
            <person name="Zong Z."/>
        </authorList>
    </citation>
    <scope>NUCLEOTIDE SEQUENCE [LARGE SCALE GENOMIC DNA]</scope>
    <source>
        <strain evidence="1 2">090646</strain>
    </source>
</reference>
<name>A0ABR6S1E4_9ENTR</name>
<keyword evidence="2" id="KW-1185">Reference proteome</keyword>
<dbReference type="EMBL" id="JABBJF010000050">
    <property type="protein sequence ID" value="MBC1189141.1"/>
    <property type="molecule type" value="Genomic_DNA"/>
</dbReference>